<dbReference type="Proteomes" id="UP000005756">
    <property type="component" value="Unassembled WGS sequence"/>
</dbReference>
<evidence type="ECO:0000313" key="1">
    <source>
        <dbReference type="EMBL" id="EHJ94326.1"/>
    </source>
</evidence>
<dbReference type="AlphaFoldDB" id="A0A7U9C4M7"/>
<organism evidence="1 2">
    <name type="scientific">Vreelandella boliviensis LC1</name>
    <dbReference type="NCBI Taxonomy" id="1072583"/>
    <lineage>
        <taxon>Bacteria</taxon>
        <taxon>Pseudomonadati</taxon>
        <taxon>Pseudomonadota</taxon>
        <taxon>Gammaproteobacteria</taxon>
        <taxon>Oceanospirillales</taxon>
        <taxon>Halomonadaceae</taxon>
        <taxon>Vreelandella</taxon>
    </lineage>
</organism>
<proteinExistence type="predicted"/>
<name>A0A7U9C4M7_9GAMM</name>
<evidence type="ECO:0000313" key="2">
    <source>
        <dbReference type="Proteomes" id="UP000005756"/>
    </source>
</evidence>
<sequence length="40" mass="4419">MFKKLAGELNRLVGLNRKYLDKVLGSQALGGPTESKRSRS</sequence>
<protein>
    <submittedName>
        <fullName evidence="1">Uncharacterized protein</fullName>
    </submittedName>
</protein>
<reference evidence="1 2" key="1">
    <citation type="submission" date="2011-10" db="EMBL/GenBank/DDBJ databases">
        <authorList>
            <person name="Quillaguamn J."/>
            <person name="Guzmn D."/>
            <person name="Balderrama-Subieta A."/>
            <person name="Cardona-Ortuo C."/>
            <person name="Guevara-Martnez M."/>
            <person name="Callisaya-Quispe N."/>
        </authorList>
    </citation>
    <scope>NUCLEOTIDE SEQUENCE [LARGE SCALE GENOMIC DNA]</scope>
    <source>
        <strain evidence="1 2">LC1</strain>
    </source>
</reference>
<gene>
    <name evidence="1" type="ORF">KUC_1284</name>
</gene>
<accession>A0A7U9C4M7</accession>
<dbReference type="EMBL" id="JH393257">
    <property type="protein sequence ID" value="EHJ94326.1"/>
    <property type="molecule type" value="Genomic_DNA"/>
</dbReference>